<dbReference type="Proteomes" id="UP001328107">
    <property type="component" value="Unassembled WGS sequence"/>
</dbReference>
<feature type="non-terminal residue" evidence="2">
    <location>
        <position position="1"/>
    </location>
</feature>
<keyword evidence="1" id="KW-1133">Transmembrane helix</keyword>
<comment type="caution">
    <text evidence="2">The sequence shown here is derived from an EMBL/GenBank/DDBJ whole genome shotgun (WGS) entry which is preliminary data.</text>
</comment>
<evidence type="ECO:0000313" key="3">
    <source>
        <dbReference type="Proteomes" id="UP001328107"/>
    </source>
</evidence>
<keyword evidence="3" id="KW-1185">Reference proteome</keyword>
<name>A0AAN4ZSQ0_9BILA</name>
<evidence type="ECO:0000256" key="1">
    <source>
        <dbReference type="SAM" id="Phobius"/>
    </source>
</evidence>
<gene>
    <name evidence="2" type="ORF">PMAYCL1PPCAC_13872</name>
</gene>
<dbReference type="AlphaFoldDB" id="A0AAN4ZSQ0"/>
<proteinExistence type="predicted"/>
<feature type="non-terminal residue" evidence="2">
    <location>
        <position position="103"/>
    </location>
</feature>
<feature type="transmembrane region" description="Helical" evidence="1">
    <location>
        <begin position="19"/>
        <end position="38"/>
    </location>
</feature>
<evidence type="ECO:0000313" key="2">
    <source>
        <dbReference type="EMBL" id="GMR43677.1"/>
    </source>
</evidence>
<reference evidence="3" key="1">
    <citation type="submission" date="2022-10" db="EMBL/GenBank/DDBJ databases">
        <title>Genome assembly of Pristionchus species.</title>
        <authorList>
            <person name="Yoshida K."/>
            <person name="Sommer R.J."/>
        </authorList>
    </citation>
    <scope>NUCLEOTIDE SEQUENCE [LARGE SCALE GENOMIC DNA]</scope>
    <source>
        <strain evidence="3">RS5460</strain>
    </source>
</reference>
<dbReference type="EMBL" id="BTRK01000003">
    <property type="protein sequence ID" value="GMR43677.1"/>
    <property type="molecule type" value="Genomic_DNA"/>
</dbReference>
<sequence length="103" mass="12132">FPLFIIIVEIWCNRNTRGVVFFLWFCIFLAVSVPIVAADNADFEFLMFRGQRFVFSILPQYTISIILASCEFTIFIMIIVKIRIRARPTNHNKRTFGTYTLRT</sequence>
<feature type="transmembrane region" description="Helical" evidence="1">
    <location>
        <begin position="58"/>
        <end position="80"/>
    </location>
</feature>
<keyword evidence="1" id="KW-0472">Membrane</keyword>
<accession>A0AAN4ZSQ0</accession>
<keyword evidence="1" id="KW-0812">Transmembrane</keyword>
<protein>
    <submittedName>
        <fullName evidence="2">Uncharacterized protein</fullName>
    </submittedName>
</protein>
<organism evidence="2 3">
    <name type="scientific">Pristionchus mayeri</name>
    <dbReference type="NCBI Taxonomy" id="1317129"/>
    <lineage>
        <taxon>Eukaryota</taxon>
        <taxon>Metazoa</taxon>
        <taxon>Ecdysozoa</taxon>
        <taxon>Nematoda</taxon>
        <taxon>Chromadorea</taxon>
        <taxon>Rhabditida</taxon>
        <taxon>Rhabditina</taxon>
        <taxon>Diplogasteromorpha</taxon>
        <taxon>Diplogasteroidea</taxon>
        <taxon>Neodiplogasteridae</taxon>
        <taxon>Pristionchus</taxon>
    </lineage>
</organism>